<reference evidence="2" key="2">
    <citation type="submission" date="2020-09" db="EMBL/GenBank/DDBJ databases">
        <authorList>
            <person name="Sun Q."/>
            <person name="Zhou Y."/>
        </authorList>
    </citation>
    <scope>NUCLEOTIDE SEQUENCE</scope>
    <source>
        <strain evidence="2">CGMCC 1.15367</strain>
    </source>
</reference>
<gene>
    <name evidence="2" type="ORF">GCM10011390_06880</name>
</gene>
<keyword evidence="3" id="KW-1185">Reference proteome</keyword>
<protein>
    <recommendedName>
        <fullName evidence="4">SH3 domain-containing protein</fullName>
    </recommendedName>
</protein>
<feature type="compositionally biased region" description="Low complexity" evidence="1">
    <location>
        <begin position="154"/>
        <end position="165"/>
    </location>
</feature>
<evidence type="ECO:0008006" key="4">
    <source>
        <dbReference type="Google" id="ProtNLM"/>
    </source>
</evidence>
<reference evidence="2" key="1">
    <citation type="journal article" date="2014" name="Int. J. Syst. Evol. Microbiol.">
        <title>Complete genome sequence of Corynebacterium casei LMG S-19264T (=DSM 44701T), isolated from a smear-ripened cheese.</title>
        <authorList>
            <consortium name="US DOE Joint Genome Institute (JGI-PGF)"/>
            <person name="Walter F."/>
            <person name="Albersmeier A."/>
            <person name="Kalinowski J."/>
            <person name="Ruckert C."/>
        </authorList>
    </citation>
    <scope>NUCLEOTIDE SEQUENCE</scope>
    <source>
        <strain evidence="2">CGMCC 1.15367</strain>
    </source>
</reference>
<proteinExistence type="predicted"/>
<evidence type="ECO:0000313" key="2">
    <source>
        <dbReference type="EMBL" id="GGD90770.1"/>
    </source>
</evidence>
<dbReference type="EMBL" id="BMIQ01000001">
    <property type="protein sequence ID" value="GGD90770.1"/>
    <property type="molecule type" value="Genomic_DNA"/>
</dbReference>
<dbReference type="AlphaFoldDB" id="A0A917E162"/>
<comment type="caution">
    <text evidence="2">The sequence shown here is derived from an EMBL/GenBank/DDBJ whole genome shotgun (WGS) entry which is preliminary data.</text>
</comment>
<accession>A0A917E162</accession>
<feature type="region of interest" description="Disordered" evidence="1">
    <location>
        <begin position="1"/>
        <end position="28"/>
    </location>
</feature>
<organism evidence="2 3">
    <name type="scientific">Aureimonas endophytica</name>
    <dbReference type="NCBI Taxonomy" id="2027858"/>
    <lineage>
        <taxon>Bacteria</taxon>
        <taxon>Pseudomonadati</taxon>
        <taxon>Pseudomonadota</taxon>
        <taxon>Alphaproteobacteria</taxon>
        <taxon>Hyphomicrobiales</taxon>
        <taxon>Aurantimonadaceae</taxon>
        <taxon>Aureimonas</taxon>
    </lineage>
</organism>
<name>A0A917E162_9HYPH</name>
<feature type="region of interest" description="Disordered" evidence="1">
    <location>
        <begin position="84"/>
        <end position="117"/>
    </location>
</feature>
<dbReference type="Proteomes" id="UP000644699">
    <property type="component" value="Unassembled WGS sequence"/>
</dbReference>
<evidence type="ECO:0000256" key="1">
    <source>
        <dbReference type="SAM" id="MobiDB-lite"/>
    </source>
</evidence>
<sequence length="254" mass="26344">MLALAERSKKKPASRKAAPPKRSGGRGWFSTVGWLATVAVAGAWAVSDGRPLRYAMSLTEKAKPETREIEAVGDRVAALIEGSTPWRPAPTRETVRRVSTPEAPERTGSIRPVPPVPAAVPRPPVALPPPRGEVPVPAAAPLLPFAKPPMEAAAPRSAPMAAPAPIAAPPPPTTTDLATSGAAQRHATRKLAAHAAPDGASARLAEIDSGSSVLVMRAAGDWRYVKSLRSGSEGWVDGRFLAGEATADAGAMPR</sequence>
<feature type="region of interest" description="Disordered" evidence="1">
    <location>
        <begin position="154"/>
        <end position="188"/>
    </location>
</feature>
<evidence type="ECO:0000313" key="3">
    <source>
        <dbReference type="Proteomes" id="UP000644699"/>
    </source>
</evidence>